<protein>
    <submittedName>
        <fullName evidence="4">Ferredoxin-NADP reductase</fullName>
    </submittedName>
</protein>
<keyword evidence="1" id="KW-0285">Flavoprotein</keyword>
<dbReference type="SUPFAM" id="SSF52343">
    <property type="entry name" value="Ferredoxin reductase-like, C-terminal NADP-linked domain"/>
    <property type="match status" value="1"/>
</dbReference>
<dbReference type="InterPro" id="IPR001433">
    <property type="entry name" value="OxRdtase_FAD/NAD-bd"/>
</dbReference>
<dbReference type="PIRSF" id="PIRSF006816">
    <property type="entry name" value="Cyc3_hyd_g"/>
    <property type="match status" value="1"/>
</dbReference>
<evidence type="ECO:0000256" key="2">
    <source>
        <dbReference type="PIRSR" id="PIRSR006816-2"/>
    </source>
</evidence>
<dbReference type="InterPro" id="IPR017938">
    <property type="entry name" value="Riboflavin_synthase-like_b-brl"/>
</dbReference>
<dbReference type="Pfam" id="PF10418">
    <property type="entry name" value="DHODB_Fe-S_bind"/>
    <property type="match status" value="1"/>
</dbReference>
<dbReference type="AlphaFoldDB" id="A0A1Y4DAN9"/>
<dbReference type="GO" id="GO:0046872">
    <property type="term" value="F:metal ion binding"/>
    <property type="evidence" value="ECO:0007669"/>
    <property type="project" value="UniProtKB-KW"/>
</dbReference>
<dbReference type="GO" id="GO:0006221">
    <property type="term" value="P:pyrimidine nucleotide biosynthetic process"/>
    <property type="evidence" value="ECO:0007669"/>
    <property type="project" value="InterPro"/>
</dbReference>
<keyword evidence="2" id="KW-0408">Iron</keyword>
<organism evidence="4 5">
    <name type="scientific">Candidatus Avelusimicrobium gallicola</name>
    <dbReference type="NCBI Taxonomy" id="2562704"/>
    <lineage>
        <taxon>Bacteria</taxon>
        <taxon>Pseudomonadati</taxon>
        <taxon>Elusimicrobiota</taxon>
        <taxon>Elusimicrobia</taxon>
        <taxon>Elusimicrobiales</taxon>
        <taxon>Elusimicrobiaceae</taxon>
        <taxon>Candidatus Avelusimicrobium</taxon>
    </lineage>
</organism>
<proteinExistence type="predicted"/>
<dbReference type="RefSeq" id="WP_087289187.1">
    <property type="nucleotide sequence ID" value="NZ_NFJD01000004.1"/>
</dbReference>
<evidence type="ECO:0000259" key="3">
    <source>
        <dbReference type="PROSITE" id="PS51384"/>
    </source>
</evidence>
<dbReference type="InterPro" id="IPR039261">
    <property type="entry name" value="FNR_nucleotide-bd"/>
</dbReference>
<evidence type="ECO:0000313" key="4">
    <source>
        <dbReference type="EMBL" id="OUO56273.1"/>
    </source>
</evidence>
<keyword evidence="2" id="KW-0411">Iron-sulfur</keyword>
<feature type="binding site" evidence="1">
    <location>
        <begin position="64"/>
        <end position="66"/>
    </location>
    <ligand>
        <name>FAD</name>
        <dbReference type="ChEBI" id="CHEBI:57692"/>
    </ligand>
</feature>
<dbReference type="SUPFAM" id="SSF63380">
    <property type="entry name" value="Riboflavin synthase domain-like"/>
    <property type="match status" value="1"/>
</dbReference>
<dbReference type="Gene3D" id="3.40.50.80">
    <property type="entry name" value="Nucleotide-binding domain of ferredoxin-NADP reductase (FNR) module"/>
    <property type="match status" value="1"/>
</dbReference>
<dbReference type="InterPro" id="IPR019480">
    <property type="entry name" value="Dihydroorotate_DH_Fe-S-bd"/>
</dbReference>
<dbReference type="PROSITE" id="PS51384">
    <property type="entry name" value="FAD_FR"/>
    <property type="match status" value="1"/>
</dbReference>
<keyword evidence="5" id="KW-1185">Reference proteome</keyword>
<evidence type="ECO:0000256" key="1">
    <source>
        <dbReference type="PIRSR" id="PIRSR006816-1"/>
    </source>
</evidence>
<feature type="binding site" evidence="2">
    <location>
        <position position="239"/>
    </location>
    <ligand>
        <name>[2Fe-2S] cluster</name>
        <dbReference type="ChEBI" id="CHEBI:190135"/>
    </ligand>
</feature>
<keyword evidence="1" id="KW-0274">FAD</keyword>
<keyword evidence="2" id="KW-0479">Metal-binding</keyword>
<dbReference type="Pfam" id="PF00175">
    <property type="entry name" value="NAD_binding_1"/>
    <property type="match status" value="1"/>
</dbReference>
<feature type="binding site" evidence="2">
    <location>
        <position position="224"/>
    </location>
    <ligand>
        <name>[2Fe-2S] cluster</name>
        <dbReference type="ChEBI" id="CHEBI:190135"/>
    </ligand>
</feature>
<accession>A0A1Y4DAN9</accession>
<comment type="caution">
    <text evidence="4">The sequence shown here is derived from an EMBL/GenBank/DDBJ whole genome shotgun (WGS) entry which is preliminary data.</text>
</comment>
<keyword evidence="2" id="KW-0001">2Fe-2S</keyword>
<dbReference type="InterPro" id="IPR012165">
    <property type="entry name" value="Cyt_c3_hydrogenase_gsu"/>
</dbReference>
<dbReference type="Gene3D" id="2.40.30.10">
    <property type="entry name" value="Translation factors"/>
    <property type="match status" value="1"/>
</dbReference>
<dbReference type="InterPro" id="IPR017927">
    <property type="entry name" value="FAD-bd_FR_type"/>
</dbReference>
<dbReference type="GO" id="GO:0050660">
    <property type="term" value="F:flavin adenine dinucleotide binding"/>
    <property type="evidence" value="ECO:0007669"/>
    <property type="project" value="InterPro"/>
</dbReference>
<gene>
    <name evidence="4" type="ORF">B5F75_06560</name>
</gene>
<dbReference type="InterPro" id="IPR050353">
    <property type="entry name" value="PyrK_electron_transfer"/>
</dbReference>
<dbReference type="PANTHER" id="PTHR43513:SF3">
    <property type="entry name" value="DIHYDROOROTATE DEHYDROGENASE B (NAD(+)), ELECTRON TRANSFER SUBUNIT-RELATED"/>
    <property type="match status" value="1"/>
</dbReference>
<sequence length="284" mass="30954">MEENTILVKENLSDVVVKFVIYKPLVAASAKAGQFVILRGREGGERVPVTLVDWDKEKGTITIIIQAIGKSTSMFNSFKQGEKFLNIAGPLGTPVEIKNYGTVAVVGGGVGIAEVYPIARAFKEAGNRVIAVLGARTKSLLILEDEMKALCDKTVSTTDDGSYGMKGMVTDAIQKLHDEGEKINAGFIIGPIPMMKFTSRLMDKLGMEPHASLNPIMLDGTGMCGCCRVTVEGKVRFACVDGPMFPSKTIDFDELIRRTSEYRPQEAESLKLYEKDHVCKCGLH</sequence>
<reference evidence="5" key="1">
    <citation type="submission" date="2017-04" db="EMBL/GenBank/DDBJ databases">
        <title>Function of individual gut microbiota members based on whole genome sequencing of pure cultures obtained from chicken caecum.</title>
        <authorList>
            <person name="Medvecky M."/>
            <person name="Cejkova D."/>
            <person name="Polansky O."/>
            <person name="Karasova D."/>
            <person name="Kubasova T."/>
            <person name="Cizek A."/>
            <person name="Rychlik I."/>
        </authorList>
    </citation>
    <scope>NUCLEOTIDE SEQUENCE [LARGE SCALE GENOMIC DNA]</scope>
    <source>
        <strain evidence="5">An273</strain>
    </source>
</reference>
<feature type="domain" description="FAD-binding FR-type" evidence="3">
    <location>
        <begin position="1"/>
        <end position="97"/>
    </location>
</feature>
<dbReference type="EMBL" id="NFJD01000004">
    <property type="protein sequence ID" value="OUO56273.1"/>
    <property type="molecule type" value="Genomic_DNA"/>
</dbReference>
<dbReference type="PANTHER" id="PTHR43513">
    <property type="entry name" value="DIHYDROOROTATE DEHYDROGENASE B (NAD(+)), ELECTRON TRANSFER SUBUNIT"/>
    <property type="match status" value="1"/>
</dbReference>
<name>A0A1Y4DAN9_9BACT</name>
<dbReference type="OrthoDB" id="9778346at2"/>
<dbReference type="NCBIfam" id="NF004862">
    <property type="entry name" value="PRK06222.1"/>
    <property type="match status" value="1"/>
</dbReference>
<evidence type="ECO:0000313" key="5">
    <source>
        <dbReference type="Proteomes" id="UP000196368"/>
    </source>
</evidence>
<dbReference type="CDD" id="cd06219">
    <property type="entry name" value="DHOD_e_trans_like1"/>
    <property type="match status" value="1"/>
</dbReference>
<dbReference type="Proteomes" id="UP000196368">
    <property type="component" value="Unassembled WGS sequence"/>
</dbReference>
<dbReference type="GO" id="GO:0051537">
    <property type="term" value="F:2 iron, 2 sulfur cluster binding"/>
    <property type="evidence" value="ECO:0007669"/>
    <property type="project" value="UniProtKB-KW"/>
</dbReference>
<feature type="binding site" evidence="2">
    <location>
        <position position="227"/>
    </location>
    <ligand>
        <name>[2Fe-2S] cluster</name>
        <dbReference type="ChEBI" id="CHEBI:190135"/>
    </ligand>
</feature>
<dbReference type="GO" id="GO:0016491">
    <property type="term" value="F:oxidoreductase activity"/>
    <property type="evidence" value="ECO:0007669"/>
    <property type="project" value="InterPro"/>
</dbReference>
<comment type="cofactor">
    <cofactor evidence="2">
        <name>[2Fe-2S] cluster</name>
        <dbReference type="ChEBI" id="CHEBI:190135"/>
    </cofactor>
    <text evidence="2">Binds 1 [2Fe-2S] cluster per subunit.</text>
</comment>
<comment type="cofactor">
    <cofactor evidence="1">
        <name>FAD</name>
        <dbReference type="ChEBI" id="CHEBI:57692"/>
    </cofactor>
    <text evidence="1">Binds 1 FAD per subunit.</text>
</comment>